<name>A0A9D9IJZ5_9BACT</name>
<dbReference type="Proteomes" id="UP000823604">
    <property type="component" value="Unassembled WGS sequence"/>
</dbReference>
<dbReference type="Pfam" id="PF00753">
    <property type="entry name" value="Lactamase_B"/>
    <property type="match status" value="1"/>
</dbReference>
<proteinExistence type="predicted"/>
<sequence>MPVKFLSLSSGSNGNCYVIFNDECAVMIDAGVGMRRAGKALKGAGIGLDDIDLVLVTHDHSDHVRHLGRFVGKFALPVYTTPVLCRVFANDRRMPEVTNAFLKPCECMSQTAYKGFSFIPFRVGHDATETVGYFMDFYGEKIMLLTDLGRVPEPVFGMARQCGHIIVESNYDFDMLLCGPYTRELKARIMGDNGHLSNDDCASFVKRVYHEGLKHVFLCHLSDHNNTPKTAYECTKAALAEIGVVPGRDLMLYPLPRREASEVIEL</sequence>
<reference evidence="2" key="2">
    <citation type="journal article" date="2021" name="PeerJ">
        <title>Extensive microbial diversity within the chicken gut microbiome revealed by metagenomics and culture.</title>
        <authorList>
            <person name="Gilroy R."/>
            <person name="Ravi A."/>
            <person name="Getino M."/>
            <person name="Pursley I."/>
            <person name="Horton D.L."/>
            <person name="Alikhan N.F."/>
            <person name="Baker D."/>
            <person name="Gharbi K."/>
            <person name="Hall N."/>
            <person name="Watson M."/>
            <person name="Adriaenssens E.M."/>
            <person name="Foster-Nyarko E."/>
            <person name="Jarju S."/>
            <person name="Secka A."/>
            <person name="Antonio M."/>
            <person name="Oren A."/>
            <person name="Chaudhuri R.R."/>
            <person name="La Ragione R."/>
            <person name="Hildebrand F."/>
            <person name="Pallen M.J."/>
        </authorList>
    </citation>
    <scope>NUCLEOTIDE SEQUENCE</scope>
    <source>
        <strain evidence="2">B1-8020</strain>
    </source>
</reference>
<organism evidence="2 3">
    <name type="scientific">Candidatus Merdivivens pullicola</name>
    <dbReference type="NCBI Taxonomy" id="2840872"/>
    <lineage>
        <taxon>Bacteria</taxon>
        <taxon>Pseudomonadati</taxon>
        <taxon>Bacteroidota</taxon>
        <taxon>Bacteroidia</taxon>
        <taxon>Bacteroidales</taxon>
        <taxon>Muribaculaceae</taxon>
        <taxon>Muribaculaceae incertae sedis</taxon>
        <taxon>Candidatus Merdivivens</taxon>
    </lineage>
</organism>
<evidence type="ECO:0000313" key="2">
    <source>
        <dbReference type="EMBL" id="MBO8473203.1"/>
    </source>
</evidence>
<dbReference type="Gene3D" id="3.60.15.10">
    <property type="entry name" value="Ribonuclease Z/Hydroxyacylglutathione hydrolase-like"/>
    <property type="match status" value="1"/>
</dbReference>
<evidence type="ECO:0000259" key="1">
    <source>
        <dbReference type="Pfam" id="PF00753"/>
    </source>
</evidence>
<comment type="caution">
    <text evidence="2">The sequence shown here is derived from an EMBL/GenBank/DDBJ whole genome shotgun (WGS) entry which is preliminary data.</text>
</comment>
<dbReference type="EMBL" id="JADIMA010000060">
    <property type="protein sequence ID" value="MBO8473203.1"/>
    <property type="molecule type" value="Genomic_DNA"/>
</dbReference>
<dbReference type="PANTHER" id="PTHR47619:SF1">
    <property type="entry name" value="EXODEOXYRIBONUCLEASE WALJ"/>
    <property type="match status" value="1"/>
</dbReference>
<dbReference type="InterPro" id="IPR036866">
    <property type="entry name" value="RibonucZ/Hydroxyglut_hydro"/>
</dbReference>
<evidence type="ECO:0000313" key="3">
    <source>
        <dbReference type="Proteomes" id="UP000823604"/>
    </source>
</evidence>
<accession>A0A9D9IJZ5</accession>
<dbReference type="InterPro" id="IPR052533">
    <property type="entry name" value="WalJ/YycJ-like"/>
</dbReference>
<gene>
    <name evidence="2" type="ORF">IAB81_06185</name>
</gene>
<protein>
    <submittedName>
        <fullName evidence="2">MBL fold metallo-hydrolase</fullName>
    </submittedName>
</protein>
<dbReference type="SUPFAM" id="SSF56281">
    <property type="entry name" value="Metallo-hydrolase/oxidoreductase"/>
    <property type="match status" value="1"/>
</dbReference>
<reference evidence="2" key="1">
    <citation type="submission" date="2020-10" db="EMBL/GenBank/DDBJ databases">
        <authorList>
            <person name="Gilroy R."/>
        </authorList>
    </citation>
    <scope>NUCLEOTIDE SEQUENCE</scope>
    <source>
        <strain evidence="2">B1-8020</strain>
    </source>
</reference>
<dbReference type="PANTHER" id="PTHR47619">
    <property type="entry name" value="METALLO-HYDROLASE YYCJ-RELATED"/>
    <property type="match status" value="1"/>
</dbReference>
<dbReference type="InterPro" id="IPR001279">
    <property type="entry name" value="Metallo-B-lactamas"/>
</dbReference>
<dbReference type="AlphaFoldDB" id="A0A9D9IJZ5"/>
<feature type="domain" description="Metallo-beta-lactamase" evidence="1">
    <location>
        <begin position="13"/>
        <end position="112"/>
    </location>
</feature>